<accession>A0ABT3GUD7</accession>
<dbReference type="InterPro" id="IPR046789">
    <property type="entry name" value="HTH_62"/>
</dbReference>
<comment type="caution">
    <text evidence="3">The sequence shown here is derived from an EMBL/GenBank/DDBJ whole genome shotgun (WGS) entry which is preliminary data.</text>
</comment>
<evidence type="ECO:0000313" key="3">
    <source>
        <dbReference type="EMBL" id="MCW1931166.1"/>
    </source>
</evidence>
<dbReference type="RefSeq" id="WP_264504313.1">
    <property type="nucleotide sequence ID" value="NZ_JAPDFL010000001.1"/>
</dbReference>
<gene>
    <name evidence="3" type="ORF">OKW52_02495</name>
</gene>
<evidence type="ECO:0000313" key="4">
    <source>
        <dbReference type="Proteomes" id="UP001208938"/>
    </source>
</evidence>
<dbReference type="Pfam" id="PF20552">
    <property type="entry name" value="HTH_62"/>
    <property type="match status" value="1"/>
</dbReference>
<feature type="domain" description="Recombinase-like" evidence="2">
    <location>
        <begin position="20"/>
        <end position="85"/>
    </location>
</feature>
<dbReference type="EMBL" id="JAPDFL010000001">
    <property type="protein sequence ID" value="MCW1931166.1"/>
    <property type="molecule type" value="Genomic_DNA"/>
</dbReference>
<evidence type="ECO:0000259" key="2">
    <source>
        <dbReference type="Pfam" id="PF20552"/>
    </source>
</evidence>
<evidence type="ECO:0000256" key="1">
    <source>
        <dbReference type="SAM" id="MobiDB-lite"/>
    </source>
</evidence>
<dbReference type="Proteomes" id="UP001208938">
    <property type="component" value="Unassembled WGS sequence"/>
</dbReference>
<feature type="compositionally biased region" description="Basic and acidic residues" evidence="1">
    <location>
        <begin position="1"/>
        <end position="16"/>
    </location>
</feature>
<sequence>MDAFKDRLSQRARDTSRPALAHQSLGRPLTDAETALSQALMAIMGERVHDFAEVAKELAARGVTAPISGRTDWDLALLTDELTALNKDLDTAYAEAGYGA</sequence>
<keyword evidence="4" id="KW-1185">Reference proteome</keyword>
<feature type="region of interest" description="Disordered" evidence="1">
    <location>
        <begin position="1"/>
        <end position="26"/>
    </location>
</feature>
<proteinExistence type="predicted"/>
<name>A0ABT3GUD7_9RHOB</name>
<protein>
    <recommendedName>
        <fullName evidence="2">Recombinase-like domain-containing protein</fullName>
    </recommendedName>
</protein>
<organism evidence="3 4">
    <name type="scientific">Pararhodobacter zhoushanensis</name>
    <dbReference type="NCBI Taxonomy" id="2479545"/>
    <lineage>
        <taxon>Bacteria</taxon>
        <taxon>Pseudomonadati</taxon>
        <taxon>Pseudomonadota</taxon>
        <taxon>Alphaproteobacteria</taxon>
        <taxon>Rhodobacterales</taxon>
        <taxon>Paracoccaceae</taxon>
        <taxon>Pararhodobacter</taxon>
    </lineage>
</organism>
<reference evidence="3 4" key="1">
    <citation type="submission" date="2022-10" db="EMBL/GenBank/DDBJ databases">
        <title>Pararhodobacter sp. nov., isolated from marine algae.</title>
        <authorList>
            <person name="Choi B.J."/>
            <person name="Kim J.M."/>
            <person name="Lee J.K."/>
            <person name="Choi D.G."/>
            <person name="Jeon C.O."/>
        </authorList>
    </citation>
    <scope>NUCLEOTIDE SEQUENCE [LARGE SCALE GENOMIC DNA]</scope>
    <source>
        <strain evidence="3 4">ZQ420</strain>
    </source>
</reference>